<feature type="domain" description="Flavoprotein" evidence="1">
    <location>
        <begin position="9"/>
        <end position="131"/>
    </location>
</feature>
<comment type="caution">
    <text evidence="2">The sequence shown here is derived from an EMBL/GenBank/DDBJ whole genome shotgun (WGS) entry which is preliminary data.</text>
</comment>
<dbReference type="Proteomes" id="UP000460435">
    <property type="component" value="Unassembled WGS sequence"/>
</dbReference>
<name>A0A7K3MB44_9ACTN</name>
<dbReference type="InterPro" id="IPR003382">
    <property type="entry name" value="Flavoprotein"/>
</dbReference>
<evidence type="ECO:0000313" key="3">
    <source>
        <dbReference type="Proteomes" id="UP000460435"/>
    </source>
</evidence>
<dbReference type="SUPFAM" id="SSF52507">
    <property type="entry name" value="Homo-oligomeric flavin-containing Cys decarboxylases, HFCD"/>
    <property type="match status" value="1"/>
</dbReference>
<dbReference type="InterPro" id="IPR036551">
    <property type="entry name" value="Flavin_trans-like"/>
</dbReference>
<dbReference type="GO" id="GO:0003824">
    <property type="term" value="F:catalytic activity"/>
    <property type="evidence" value="ECO:0007669"/>
    <property type="project" value="InterPro"/>
</dbReference>
<dbReference type="AlphaFoldDB" id="A0A7K3MB44"/>
<keyword evidence="3" id="KW-1185">Reference proteome</keyword>
<dbReference type="Gene3D" id="3.40.50.1950">
    <property type="entry name" value="Flavin prenyltransferase-like"/>
    <property type="match status" value="1"/>
</dbReference>
<evidence type="ECO:0000313" key="2">
    <source>
        <dbReference type="EMBL" id="NDL60192.1"/>
    </source>
</evidence>
<organism evidence="2 3">
    <name type="scientific">Phytoactinopolyspora mesophila</name>
    <dbReference type="NCBI Taxonomy" id="2650750"/>
    <lineage>
        <taxon>Bacteria</taxon>
        <taxon>Bacillati</taxon>
        <taxon>Actinomycetota</taxon>
        <taxon>Actinomycetes</taxon>
        <taxon>Jiangellales</taxon>
        <taxon>Jiangellaceae</taxon>
        <taxon>Phytoactinopolyspora</taxon>
    </lineage>
</organism>
<sequence>MTGPVLGLVACAAGGIEHIRSKLIAPMQADGWTVAVTLTPTAATWLRASGEYSKIEALTGLPVRAEPRLPSETSPHPPVDCYAVVPATANTVAKLSLGIADNQALTTVCEAIGNRRPPVVIFPRINAAHAAQPAWSGHLEALRQCDVRLVYGEDVWPLHPPRTSPGRKLPWQALRAVIAEVGGRLAERRASSGGSGMGHG</sequence>
<accession>A0A7K3MB44</accession>
<dbReference type="Pfam" id="PF02441">
    <property type="entry name" value="Flavoprotein"/>
    <property type="match status" value="1"/>
</dbReference>
<reference evidence="2 3" key="1">
    <citation type="submission" date="2019-11" db="EMBL/GenBank/DDBJ databases">
        <authorList>
            <person name="Li X.-J."/>
            <person name="Feng X.-M."/>
        </authorList>
    </citation>
    <scope>NUCLEOTIDE SEQUENCE [LARGE SCALE GENOMIC DNA]</scope>
    <source>
        <strain evidence="2 3">XMNu-373</strain>
    </source>
</reference>
<dbReference type="EMBL" id="WLZY01000010">
    <property type="protein sequence ID" value="NDL60192.1"/>
    <property type="molecule type" value="Genomic_DNA"/>
</dbReference>
<evidence type="ECO:0000259" key="1">
    <source>
        <dbReference type="Pfam" id="PF02441"/>
    </source>
</evidence>
<protein>
    <submittedName>
        <fullName evidence="2">Flavoprotein</fullName>
    </submittedName>
</protein>
<gene>
    <name evidence="2" type="ORF">F7O44_24260</name>
</gene>
<dbReference type="RefSeq" id="WP_162452895.1">
    <property type="nucleotide sequence ID" value="NZ_WLZY01000010.1"/>
</dbReference>
<proteinExistence type="predicted"/>